<accession>F8FQH9</accession>
<evidence type="ECO:0000256" key="6">
    <source>
        <dbReference type="ARBA" id="ARBA00022692"/>
    </source>
</evidence>
<evidence type="ECO:0000256" key="8">
    <source>
        <dbReference type="ARBA" id="ARBA00022989"/>
    </source>
</evidence>
<comment type="pathway">
    <text evidence="2">Glycolipid biosynthesis; glycosylphosphatidylinositol-anchor biosynthesis.</text>
</comment>
<keyword evidence="5" id="KW-0808">Transferase</keyword>
<keyword evidence="7" id="KW-0256">Endoplasmic reticulum</keyword>
<organism evidence="11 12">
    <name type="scientific">Paenibacillus mucilaginosus (strain KNP414)</name>
    <dbReference type="NCBI Taxonomy" id="1036673"/>
    <lineage>
        <taxon>Bacteria</taxon>
        <taxon>Bacillati</taxon>
        <taxon>Bacillota</taxon>
        <taxon>Bacilli</taxon>
        <taxon>Bacillales</taxon>
        <taxon>Paenibacillaceae</taxon>
        <taxon>Paenibacillus</taxon>
    </lineage>
</organism>
<dbReference type="InterPro" id="IPR007315">
    <property type="entry name" value="PIG-V/Gpi18"/>
</dbReference>
<keyword evidence="3" id="KW-0337">GPI-anchor biosynthesis</keyword>
<evidence type="ECO:0000256" key="3">
    <source>
        <dbReference type="ARBA" id="ARBA00022502"/>
    </source>
</evidence>
<keyword evidence="4" id="KW-0328">Glycosyltransferase</keyword>
<reference evidence="12" key="1">
    <citation type="submission" date="2011-06" db="EMBL/GenBank/DDBJ databases">
        <title>Complete genome sequence of Paenibacillus mucilaginosus KNP414.</title>
        <authorList>
            <person name="Wang J."/>
            <person name="Hu S."/>
            <person name="Hu X."/>
            <person name="Zhang B."/>
            <person name="Dong D."/>
            <person name="Zhang S."/>
            <person name="Zhao K."/>
            <person name="Wu D."/>
        </authorList>
    </citation>
    <scope>NUCLEOTIDE SEQUENCE [LARGE SCALE GENOMIC DNA]</scope>
    <source>
        <strain evidence="12">KNP414</strain>
    </source>
</reference>
<feature type="transmembrane region" description="Helical" evidence="10">
    <location>
        <begin position="158"/>
        <end position="178"/>
    </location>
</feature>
<proteinExistence type="predicted"/>
<evidence type="ECO:0000256" key="4">
    <source>
        <dbReference type="ARBA" id="ARBA00022676"/>
    </source>
</evidence>
<dbReference type="GO" id="GO:0031501">
    <property type="term" value="C:mannosyltransferase complex"/>
    <property type="evidence" value="ECO:0007669"/>
    <property type="project" value="TreeGrafter"/>
</dbReference>
<dbReference type="GO" id="GO:0006506">
    <property type="term" value="P:GPI anchor biosynthetic process"/>
    <property type="evidence" value="ECO:0007669"/>
    <property type="project" value="UniProtKB-UniPathway"/>
</dbReference>
<dbReference type="AlphaFoldDB" id="F8FQH9"/>
<dbReference type="KEGG" id="pms:KNP414_00636"/>
<dbReference type="GO" id="GO:0004376">
    <property type="term" value="F:GPI mannosyltransferase activity"/>
    <property type="evidence" value="ECO:0007669"/>
    <property type="project" value="InterPro"/>
</dbReference>
<dbReference type="EMBL" id="CP002869">
    <property type="protein sequence ID" value="AEI39240.1"/>
    <property type="molecule type" value="Genomic_DNA"/>
</dbReference>
<feature type="transmembrane region" description="Helical" evidence="10">
    <location>
        <begin position="338"/>
        <end position="355"/>
    </location>
</feature>
<evidence type="ECO:0000256" key="10">
    <source>
        <dbReference type="SAM" id="Phobius"/>
    </source>
</evidence>
<evidence type="ECO:0000256" key="1">
    <source>
        <dbReference type="ARBA" id="ARBA00004477"/>
    </source>
</evidence>
<dbReference type="RefSeq" id="WP_013914406.1">
    <property type="nucleotide sequence ID" value="NC_015690.1"/>
</dbReference>
<evidence type="ECO:0000313" key="11">
    <source>
        <dbReference type="EMBL" id="AEI39240.1"/>
    </source>
</evidence>
<dbReference type="HOGENOM" id="CLU_036370_3_0_9"/>
<dbReference type="UniPathway" id="UPA00196"/>
<evidence type="ECO:0000256" key="9">
    <source>
        <dbReference type="ARBA" id="ARBA00023136"/>
    </source>
</evidence>
<evidence type="ECO:0000256" key="2">
    <source>
        <dbReference type="ARBA" id="ARBA00004687"/>
    </source>
</evidence>
<feature type="transmembrane region" description="Helical" evidence="10">
    <location>
        <begin position="198"/>
        <end position="227"/>
    </location>
</feature>
<dbReference type="GO" id="GO:0016020">
    <property type="term" value="C:membrane"/>
    <property type="evidence" value="ECO:0007669"/>
    <property type="project" value="GOC"/>
</dbReference>
<feature type="transmembrane region" description="Helical" evidence="10">
    <location>
        <begin position="307"/>
        <end position="326"/>
    </location>
</feature>
<dbReference type="GO" id="GO:0000009">
    <property type="term" value="F:alpha-1,6-mannosyltransferase activity"/>
    <property type="evidence" value="ECO:0007669"/>
    <property type="project" value="InterPro"/>
</dbReference>
<evidence type="ECO:0000313" key="12">
    <source>
        <dbReference type="Proteomes" id="UP000006620"/>
    </source>
</evidence>
<keyword evidence="8 10" id="KW-1133">Transmembrane helix</keyword>
<feature type="transmembrane region" description="Helical" evidence="10">
    <location>
        <begin position="12"/>
        <end position="32"/>
    </location>
</feature>
<protein>
    <recommendedName>
        <fullName evidence="13">Glycosyltransferase RgtA/B/C/D-like domain-containing protein</fullName>
    </recommendedName>
</protein>
<keyword evidence="6 10" id="KW-0812">Transmembrane</keyword>
<evidence type="ECO:0000256" key="5">
    <source>
        <dbReference type="ARBA" id="ARBA00022679"/>
    </source>
</evidence>
<evidence type="ECO:0000256" key="7">
    <source>
        <dbReference type="ARBA" id="ARBA00022824"/>
    </source>
</evidence>
<dbReference type="PANTHER" id="PTHR12468:SF2">
    <property type="entry name" value="GPI MANNOSYLTRANSFERASE 2"/>
    <property type="match status" value="1"/>
</dbReference>
<dbReference type="PANTHER" id="PTHR12468">
    <property type="entry name" value="GPI MANNOSYLTRANSFERASE 2"/>
    <property type="match status" value="1"/>
</dbReference>
<dbReference type="PATRIC" id="fig|1036673.3.peg.561"/>
<feature type="transmembrane region" description="Helical" evidence="10">
    <location>
        <begin position="386"/>
        <end position="405"/>
    </location>
</feature>
<feature type="transmembrane region" description="Helical" evidence="10">
    <location>
        <begin position="127"/>
        <end position="146"/>
    </location>
</feature>
<name>F8FQH9_PAEMK</name>
<reference evidence="11 12" key="2">
    <citation type="journal article" date="2013" name="Genome Announc.">
        <title>Genome Sequence of Growth-Improving Paenibacillus mucilaginosus Strain KNP414.</title>
        <authorList>
            <person name="Lu J.J."/>
            <person name="Wang J.F."/>
            <person name="Hu X.F."/>
        </authorList>
    </citation>
    <scope>NUCLEOTIDE SEQUENCE [LARGE SCALE GENOMIC DNA]</scope>
    <source>
        <strain evidence="11 12">KNP414</strain>
    </source>
</reference>
<keyword evidence="9 10" id="KW-0472">Membrane</keyword>
<sequence length="412" mass="48358">MESTYKLNKRIAIIILFAVIISRMAIYLSFYLGANTFPSYVKIPEYIKTGDNVQLQLPYEFSETRIPQFSDLNKFDARNYLHIAQHGYDKFSIYEKHSNANWVFFPLFPMTVKIVQKLFSFLSFEEVGVILSNVFLYLALLLLYIFSRNKGLSENKSLLLILLILIFPTSLFFSIAYTESLFLLLSSASLYFNSKKKYGLAIMMGSLSTITRTVGFVNVVYTFILLLIDKKKDWKLKDVKWFIYGILSTFPLIGYFFYMKKLTGDFFAPLHEQSINWDRKTMVPFTNVSNYIKESYFISHSGWDNGFISFLMSTAVVLVFLIYIIVSRKKLIGNWHELAFFVYALLLTIIPFSSGHHLTSITRYLMVVIPFYFYLIEIAEKRREFLFLYVFLFGVLNIYYCFAFINDYFFVV</sequence>
<dbReference type="Proteomes" id="UP000006620">
    <property type="component" value="Chromosome"/>
</dbReference>
<comment type="subcellular location">
    <subcellularLocation>
        <location evidence="1">Endoplasmic reticulum membrane</location>
        <topology evidence="1">Multi-pass membrane protein</topology>
    </subcellularLocation>
</comment>
<feature type="transmembrane region" description="Helical" evidence="10">
    <location>
        <begin position="239"/>
        <end position="258"/>
    </location>
</feature>
<gene>
    <name evidence="11" type="ordered locus">KNP414_00636</name>
</gene>
<evidence type="ECO:0008006" key="13">
    <source>
        <dbReference type="Google" id="ProtNLM"/>
    </source>
</evidence>
<dbReference type="Pfam" id="PF04188">
    <property type="entry name" value="Mannosyl_trans2"/>
    <property type="match status" value="1"/>
</dbReference>
<feature type="transmembrane region" description="Helical" evidence="10">
    <location>
        <begin position="361"/>
        <end position="379"/>
    </location>
</feature>